<evidence type="ECO:0000313" key="3">
    <source>
        <dbReference type="Proteomes" id="UP000015920"/>
    </source>
</evidence>
<proteinExistence type="predicted"/>
<name>T1U812_HELPX</name>
<dbReference type="HOGENOM" id="CLU_026212_8_1_7"/>
<dbReference type="InterPro" id="IPR040838">
    <property type="entry name" value="SabA_N_adhesion"/>
</dbReference>
<protein>
    <submittedName>
        <fullName evidence="2">Outer membrane family protein</fullName>
    </submittedName>
</protein>
<dbReference type="KEGG" id="hpys:HPSA20_0254"/>
<accession>T1U812</accession>
<evidence type="ECO:0000259" key="1">
    <source>
        <dbReference type="Pfam" id="PF18304"/>
    </source>
</evidence>
<organism evidence="2 3">
    <name type="scientific">Helicobacter pylori SouthAfrica20</name>
    <dbReference type="NCBI Taxonomy" id="1352356"/>
    <lineage>
        <taxon>Bacteria</taxon>
        <taxon>Pseudomonadati</taxon>
        <taxon>Campylobacterota</taxon>
        <taxon>Epsilonproteobacteria</taxon>
        <taxon>Campylobacterales</taxon>
        <taxon>Helicobacteraceae</taxon>
        <taxon>Helicobacter</taxon>
    </lineage>
</organism>
<dbReference type="EMBL" id="CP006691">
    <property type="protein sequence ID" value="AGT73496.1"/>
    <property type="molecule type" value="Genomic_DNA"/>
</dbReference>
<feature type="domain" description="SabA N-terminal extracellular adhesion" evidence="1">
    <location>
        <begin position="142"/>
        <end position="230"/>
    </location>
</feature>
<evidence type="ECO:0000313" key="2">
    <source>
        <dbReference type="EMBL" id="AGT73496.1"/>
    </source>
</evidence>
<dbReference type="AlphaFoldDB" id="T1U812"/>
<dbReference type="Pfam" id="PF18304">
    <property type="entry name" value="SabA_adhesion"/>
    <property type="match status" value="2"/>
</dbReference>
<feature type="domain" description="SabA N-terminal extracellular adhesion" evidence="1">
    <location>
        <begin position="42"/>
        <end position="115"/>
    </location>
</feature>
<dbReference type="Proteomes" id="UP000015920">
    <property type="component" value="Chromosome"/>
</dbReference>
<gene>
    <name evidence="2" type="ORF">HPSA20_0254</name>
</gene>
<dbReference type="InterPro" id="IPR002718">
    <property type="entry name" value="OMP_Helicobacter"/>
</dbReference>
<dbReference type="Pfam" id="PF01856">
    <property type="entry name" value="HP_OMP"/>
    <property type="match status" value="1"/>
</dbReference>
<dbReference type="PATRIC" id="fig|1352356.3.peg.244"/>
<dbReference type="PRINTS" id="PR01776">
    <property type="entry name" value="HPOMPFAMILY"/>
</dbReference>
<sequence length="482" mass="53016">MKKTILLSLVASSLFAENDGVFMSVGYQIGEAAQIVKNTGEIQKLSDTYENLDNLLTRYNELKQTATNTDSSTTQAINNLKQSADRLKTTPNTANQAVSSALSSAVGMWQVIASNLANGTLSTSEYNKINAISQLLQNTLENKNNDLKIENDYDKLLTDAKTIITTLQSQCPGVDGGNGTPWGINASGNACNIFGNTFNAINSMINSAKEAAAQSRRTDPENPNTPTAINADFTKNLNQVSSVINDTISYLKGDNLETIYNTIQKSPNSKGFQSLVSRSSYSYSLNETQYSQFQTTTKEFGHNPFRSVGLINSQTNNGAMNGVGVQLGYKQFFGKNKFFGIRYYAFFDYNHAYIKSNFFNSASNVFTYGAGSDLLLNFINGGSDQNRKISFGIFGGIALAGTTWLNSQFVNLKTTTNIYSAKINNTNFQFLFNTGLRLQGIHHGIELGVKIPTINTNYYSFLGAKLAYRRLYSVYLNYVLAY</sequence>
<reference evidence="2 3" key="1">
    <citation type="journal article" date="2013" name="Genome Announc.">
        <title>Genome Sequences of Three hpAfrica2 Strains of Helicobacter pylori.</title>
        <authorList>
            <person name="Duncan S.S."/>
            <person name="Bertoli M.T."/>
            <person name="Kersulyte D."/>
            <person name="Valk P.L."/>
            <person name="Tamma S."/>
            <person name="Segal I."/>
            <person name="McClain M.S."/>
            <person name="Cover T.L."/>
            <person name="Berg D.E."/>
        </authorList>
    </citation>
    <scope>NUCLEOTIDE SEQUENCE [LARGE SCALE GENOMIC DNA]</scope>
    <source>
        <strain evidence="2">SouthAfrica20</strain>
    </source>
</reference>